<organism evidence="8 9">
    <name type="scientific">Rhizobium tumorigenes</name>
    <dbReference type="NCBI Taxonomy" id="2041385"/>
    <lineage>
        <taxon>Bacteria</taxon>
        <taxon>Pseudomonadati</taxon>
        <taxon>Pseudomonadota</taxon>
        <taxon>Alphaproteobacteria</taxon>
        <taxon>Hyphomicrobiales</taxon>
        <taxon>Rhizobiaceae</taxon>
        <taxon>Rhizobium/Agrobacterium group</taxon>
        <taxon>Rhizobium</taxon>
    </lineage>
</organism>
<comment type="similarity">
    <text evidence="6">Belongs to the azoreductase type 1 family.</text>
</comment>
<dbReference type="InterPro" id="IPR003680">
    <property type="entry name" value="Flavodoxin_fold"/>
</dbReference>
<dbReference type="RefSeq" id="WP_111222245.1">
    <property type="nucleotide sequence ID" value="NZ_CP117256.1"/>
</dbReference>
<dbReference type="GO" id="GO:0016655">
    <property type="term" value="F:oxidoreductase activity, acting on NAD(P)H, quinone or similar compound as acceptor"/>
    <property type="evidence" value="ECO:0007669"/>
    <property type="project" value="InterPro"/>
</dbReference>
<accession>A0AAF1KCV1</accession>
<dbReference type="PANTHER" id="PTHR43741:SF2">
    <property type="entry name" value="FMN-DEPENDENT NADH:QUINONE OXIDOREDUCTASE"/>
    <property type="match status" value="1"/>
</dbReference>
<keyword evidence="1 6" id="KW-0285">Flavoprotein</keyword>
<feature type="binding site" evidence="6">
    <location>
        <position position="10"/>
    </location>
    <ligand>
        <name>FMN</name>
        <dbReference type="ChEBI" id="CHEBI:58210"/>
    </ligand>
</feature>
<sequence>MSSILLLTSSPRSDSLSTQIATELAEKLKAQAPGATLVHRDLTATALPHIDEVFTTAIRTPADGRTAAQNEVTKTSDLLTQELLAADTLIIGTGMINFSIYSSLKSWIDNIARAGLTFKYGETGPIGLTSGKKAYIVLASGGIYSSGPAEALNHATPYLKSILAFIGVTDVETVVVEGLAYGPEAAEKAIAAARTRSDELAAAA</sequence>
<dbReference type="GO" id="GO:0009055">
    <property type="term" value="F:electron transfer activity"/>
    <property type="evidence" value="ECO:0007669"/>
    <property type="project" value="UniProtKB-UniRule"/>
</dbReference>
<dbReference type="Pfam" id="PF02525">
    <property type="entry name" value="Flavodoxin_2"/>
    <property type="match status" value="1"/>
</dbReference>
<dbReference type="Gene3D" id="3.40.50.360">
    <property type="match status" value="1"/>
</dbReference>
<evidence type="ECO:0000313" key="9">
    <source>
        <dbReference type="Proteomes" id="UP000249499"/>
    </source>
</evidence>
<keyword evidence="9" id="KW-1185">Reference proteome</keyword>
<dbReference type="KEGG" id="rtu:PR017_20830"/>
<comment type="function">
    <text evidence="6">Also exhibits azoreductase activity. Catalyzes the reductive cleavage of the azo bond in aromatic azo compounds to the corresponding amines.</text>
</comment>
<comment type="catalytic activity">
    <reaction evidence="6">
        <text>2 a quinone + NADH + H(+) = 2 a 1,4-benzosemiquinone + NAD(+)</text>
        <dbReference type="Rhea" id="RHEA:65952"/>
        <dbReference type="ChEBI" id="CHEBI:15378"/>
        <dbReference type="ChEBI" id="CHEBI:57540"/>
        <dbReference type="ChEBI" id="CHEBI:57945"/>
        <dbReference type="ChEBI" id="CHEBI:132124"/>
        <dbReference type="ChEBI" id="CHEBI:134225"/>
    </reaction>
</comment>
<geneLocation type="plasmid" evidence="8 9">
    <name>pRt1078</name>
</geneLocation>
<feature type="domain" description="Flavodoxin-like fold" evidence="7">
    <location>
        <begin position="3"/>
        <end position="199"/>
    </location>
</feature>
<dbReference type="SUPFAM" id="SSF52218">
    <property type="entry name" value="Flavoproteins"/>
    <property type="match status" value="1"/>
</dbReference>
<dbReference type="PANTHER" id="PTHR43741">
    <property type="entry name" value="FMN-DEPENDENT NADH-AZOREDUCTASE 1"/>
    <property type="match status" value="1"/>
</dbReference>
<proteinExistence type="inferred from homology"/>
<evidence type="ECO:0000256" key="2">
    <source>
        <dbReference type="ARBA" id="ARBA00022643"/>
    </source>
</evidence>
<dbReference type="InterPro" id="IPR029039">
    <property type="entry name" value="Flavoprotein-like_sf"/>
</dbReference>
<keyword evidence="2 6" id="KW-0288">FMN</keyword>
<reference evidence="8 9" key="1">
    <citation type="journal article" date="2018" name="Sci. Rep.">
        <title>Rhizobium tumorigenes sp. nov., a novel plant tumorigenic bacterium isolated from cane gall tumors on thornless blackberry.</title>
        <authorList>
            <person name="Kuzmanovi N."/>
            <person name="Smalla K."/>
            <person name="Gronow S."/>
            <person name="PuBawska J."/>
        </authorList>
    </citation>
    <scope>NUCLEOTIDE SEQUENCE [LARGE SCALE GENOMIC DNA]</scope>
    <source>
        <strain evidence="8 9">1078</strain>
    </source>
</reference>
<evidence type="ECO:0000256" key="6">
    <source>
        <dbReference type="HAMAP-Rule" id="MF_01216"/>
    </source>
</evidence>
<comment type="function">
    <text evidence="6">Quinone reductase that provides resistance to thiol-specific stress caused by electrophilic quinones.</text>
</comment>
<evidence type="ECO:0000313" key="8">
    <source>
        <dbReference type="EMBL" id="WFR97636.1"/>
    </source>
</evidence>
<dbReference type="InterPro" id="IPR050104">
    <property type="entry name" value="FMN-dep_NADH:Q_OxRdtase_AzoR1"/>
</dbReference>
<dbReference type="EC" id="1.7.1.17" evidence="6"/>
<dbReference type="GO" id="GO:0016652">
    <property type="term" value="F:oxidoreductase activity, acting on NAD(P)H as acceptor"/>
    <property type="evidence" value="ECO:0007669"/>
    <property type="project" value="UniProtKB-UniRule"/>
</dbReference>
<feature type="binding site" evidence="6">
    <location>
        <begin position="15"/>
        <end position="17"/>
    </location>
    <ligand>
        <name>FMN</name>
        <dbReference type="ChEBI" id="CHEBI:58210"/>
    </ligand>
</feature>
<comment type="caution">
    <text evidence="6">Lacks conserved residue(s) required for the propagation of feature annotation.</text>
</comment>
<dbReference type="EMBL" id="CP117256">
    <property type="protein sequence ID" value="WFR97636.1"/>
    <property type="molecule type" value="Genomic_DNA"/>
</dbReference>
<evidence type="ECO:0000256" key="3">
    <source>
        <dbReference type="ARBA" id="ARBA00023002"/>
    </source>
</evidence>
<dbReference type="HAMAP" id="MF_01216">
    <property type="entry name" value="Azoreductase_type1"/>
    <property type="match status" value="1"/>
</dbReference>
<dbReference type="GO" id="GO:0010181">
    <property type="term" value="F:FMN binding"/>
    <property type="evidence" value="ECO:0007669"/>
    <property type="project" value="UniProtKB-UniRule"/>
</dbReference>
<name>A0AAF1KCV1_9HYPH</name>
<keyword evidence="3 6" id="KW-0560">Oxidoreductase</keyword>
<keyword evidence="4 6" id="KW-0520">NAD</keyword>
<comment type="cofactor">
    <cofactor evidence="6">
        <name>FMN</name>
        <dbReference type="ChEBI" id="CHEBI:58210"/>
    </cofactor>
    <text evidence="6">Binds 1 FMN per subunit.</text>
</comment>
<keyword evidence="8" id="KW-0614">Plasmid</keyword>
<dbReference type="Proteomes" id="UP000249499">
    <property type="component" value="Plasmid pRt1078"/>
</dbReference>
<evidence type="ECO:0000256" key="1">
    <source>
        <dbReference type="ARBA" id="ARBA00022630"/>
    </source>
</evidence>
<comment type="subunit">
    <text evidence="6">Homodimer.</text>
</comment>
<reference evidence="9" key="2">
    <citation type="journal article" date="2023" name="MicrobiologyOpen">
        <title>Genomics of the tumorigenes clade of the family Rhizobiaceae and description of Rhizobium rhododendri sp. nov.</title>
        <authorList>
            <person name="Kuzmanovic N."/>
            <person name="diCenzo G.C."/>
            <person name="Bunk B."/>
            <person name="Sproeer C."/>
            <person name="Fruehling A."/>
            <person name="Neumann-Schaal M."/>
            <person name="Overmann J."/>
            <person name="Smalla K."/>
        </authorList>
    </citation>
    <scope>NUCLEOTIDE SEQUENCE [LARGE SCALE GENOMIC DNA]</scope>
    <source>
        <strain evidence="9">1078</strain>
        <plasmid evidence="9">pRt1078</plasmid>
    </source>
</reference>
<protein>
    <recommendedName>
        <fullName evidence="6">FMN dependent NADH:quinone oxidoreductase</fullName>
        <ecNumber evidence="6">1.6.5.-</ecNumber>
    </recommendedName>
    <alternativeName>
        <fullName evidence="6">Azo-dye reductase</fullName>
    </alternativeName>
    <alternativeName>
        <fullName evidence="6">FMN-dependent NADH-azo compound oxidoreductase</fullName>
    </alternativeName>
    <alternativeName>
        <fullName evidence="6">FMN-dependent NADH-azoreductase</fullName>
        <ecNumber evidence="6">1.7.1.17</ecNumber>
    </alternativeName>
</protein>
<gene>
    <name evidence="6" type="primary">azoR</name>
    <name evidence="8" type="ORF">PR017_20830</name>
</gene>
<comment type="catalytic activity">
    <reaction evidence="5">
        <text>N,N-dimethyl-1,4-phenylenediamine + anthranilate + 2 NAD(+) = 2-(4-dimethylaminophenyl)diazenylbenzoate + 2 NADH + 2 H(+)</text>
        <dbReference type="Rhea" id="RHEA:55872"/>
        <dbReference type="ChEBI" id="CHEBI:15378"/>
        <dbReference type="ChEBI" id="CHEBI:15783"/>
        <dbReference type="ChEBI" id="CHEBI:16567"/>
        <dbReference type="ChEBI" id="CHEBI:57540"/>
        <dbReference type="ChEBI" id="CHEBI:57945"/>
        <dbReference type="ChEBI" id="CHEBI:71579"/>
        <dbReference type="EC" id="1.7.1.17"/>
    </reaction>
    <physiologicalReaction direction="right-to-left" evidence="5">
        <dbReference type="Rhea" id="RHEA:55874"/>
    </physiologicalReaction>
</comment>
<dbReference type="EC" id="1.6.5.-" evidence="6"/>
<dbReference type="AlphaFoldDB" id="A0AAF1KCV1"/>
<evidence type="ECO:0000259" key="7">
    <source>
        <dbReference type="Pfam" id="PF02525"/>
    </source>
</evidence>
<evidence type="ECO:0000256" key="5">
    <source>
        <dbReference type="ARBA" id="ARBA00048542"/>
    </source>
</evidence>
<dbReference type="InterPro" id="IPR023048">
    <property type="entry name" value="NADH:quinone_OxRdtase_FMN_depd"/>
</dbReference>
<evidence type="ECO:0000256" key="4">
    <source>
        <dbReference type="ARBA" id="ARBA00023027"/>
    </source>
</evidence>